<name>A0A1I6LF03_9BACT</name>
<dbReference type="OrthoDB" id="121453at2"/>
<dbReference type="AlphaFoldDB" id="A0A1I6LF03"/>
<organism evidence="2 3">
    <name type="scientific">Granulicella pectinivorans</name>
    <dbReference type="NCBI Taxonomy" id="474950"/>
    <lineage>
        <taxon>Bacteria</taxon>
        <taxon>Pseudomonadati</taxon>
        <taxon>Acidobacteriota</taxon>
        <taxon>Terriglobia</taxon>
        <taxon>Terriglobales</taxon>
        <taxon>Acidobacteriaceae</taxon>
        <taxon>Granulicella</taxon>
    </lineage>
</organism>
<evidence type="ECO:0000256" key="1">
    <source>
        <dbReference type="SAM" id="MobiDB-lite"/>
    </source>
</evidence>
<keyword evidence="3" id="KW-1185">Reference proteome</keyword>
<evidence type="ECO:0000313" key="2">
    <source>
        <dbReference type="EMBL" id="SFS02016.1"/>
    </source>
</evidence>
<sequence>MARPYIKGGTPTGSASLCRTCSHAQIMTGYRESEQITLCNYPGPSLVVPFVLYDCSNYYDKNRPSWKQMEELAITVSPGPPKSISGFRSGPGFAEPPVRIRVGPPDDDEDDD</sequence>
<protein>
    <submittedName>
        <fullName evidence="2">Uncharacterized protein</fullName>
    </submittedName>
</protein>
<dbReference type="Proteomes" id="UP000199024">
    <property type="component" value="Unassembled WGS sequence"/>
</dbReference>
<accession>A0A1I6LF03</accession>
<dbReference type="EMBL" id="FOZL01000001">
    <property type="protein sequence ID" value="SFS02016.1"/>
    <property type="molecule type" value="Genomic_DNA"/>
</dbReference>
<dbReference type="RefSeq" id="WP_089836548.1">
    <property type="nucleotide sequence ID" value="NZ_FOZL01000001.1"/>
</dbReference>
<gene>
    <name evidence="2" type="ORF">SAMN05421771_0641</name>
</gene>
<proteinExistence type="predicted"/>
<evidence type="ECO:0000313" key="3">
    <source>
        <dbReference type="Proteomes" id="UP000199024"/>
    </source>
</evidence>
<feature type="region of interest" description="Disordered" evidence="1">
    <location>
        <begin position="77"/>
        <end position="112"/>
    </location>
</feature>
<reference evidence="2 3" key="1">
    <citation type="submission" date="2016-10" db="EMBL/GenBank/DDBJ databases">
        <authorList>
            <person name="de Groot N.N."/>
        </authorList>
    </citation>
    <scope>NUCLEOTIDE SEQUENCE [LARGE SCALE GENOMIC DNA]</scope>
    <source>
        <strain evidence="2 3">DSM 21001</strain>
    </source>
</reference>